<evidence type="ECO:0000256" key="2">
    <source>
        <dbReference type="SAM" id="MobiDB-lite"/>
    </source>
</evidence>
<evidence type="ECO:0000256" key="3">
    <source>
        <dbReference type="SAM" id="Phobius"/>
    </source>
</evidence>
<dbReference type="Pfam" id="PF02397">
    <property type="entry name" value="Bac_transf"/>
    <property type="match status" value="1"/>
</dbReference>
<gene>
    <name evidence="5" type="ORF">FAES_0799</name>
</gene>
<dbReference type="eggNOG" id="COG2148">
    <property type="taxonomic scope" value="Bacteria"/>
</dbReference>
<feature type="transmembrane region" description="Helical" evidence="3">
    <location>
        <begin position="41"/>
        <end position="66"/>
    </location>
</feature>
<feature type="domain" description="Bacterial sugar transferase" evidence="4">
    <location>
        <begin position="39"/>
        <end position="224"/>
    </location>
</feature>
<evidence type="ECO:0000313" key="5">
    <source>
        <dbReference type="EMBL" id="CCG98810.1"/>
    </source>
</evidence>
<protein>
    <submittedName>
        <fullName evidence="5">Putative colanic acid biosysnthesis UDP-glucose lipid carrier transferase</fullName>
        <ecNumber evidence="5">2.7.8.6</ecNumber>
    </submittedName>
</protein>
<proteinExistence type="inferred from homology"/>
<evidence type="ECO:0000313" key="6">
    <source>
        <dbReference type="Proteomes" id="UP000011058"/>
    </source>
</evidence>
<dbReference type="PANTHER" id="PTHR30576">
    <property type="entry name" value="COLANIC BIOSYNTHESIS UDP-GLUCOSE LIPID CARRIER TRANSFERASE"/>
    <property type="match status" value="1"/>
</dbReference>
<feature type="compositionally biased region" description="Polar residues" evidence="2">
    <location>
        <begin position="1"/>
        <end position="17"/>
    </location>
</feature>
<comment type="similarity">
    <text evidence="1">Belongs to the bacterial sugar transferase family.</text>
</comment>
<dbReference type="AlphaFoldDB" id="I0K3V7"/>
<name>I0K3V7_9BACT</name>
<keyword evidence="3" id="KW-1133">Transmembrane helix</keyword>
<dbReference type="RefSeq" id="WP_015329910.1">
    <property type="nucleotide sequence ID" value="NC_020054.1"/>
</dbReference>
<dbReference type="STRING" id="1166018.FAES_0799"/>
<dbReference type="GO" id="GO:0047360">
    <property type="term" value="F:undecaprenyl-phosphate galactose phosphotransferase activity"/>
    <property type="evidence" value="ECO:0007669"/>
    <property type="project" value="UniProtKB-EC"/>
</dbReference>
<dbReference type="GO" id="GO:0089702">
    <property type="term" value="F:undecaprenyl-phosphate glucose phosphotransferase activity"/>
    <property type="evidence" value="ECO:0007669"/>
    <property type="project" value="TreeGrafter"/>
</dbReference>
<keyword evidence="3" id="KW-0812">Transmembrane</keyword>
<keyword evidence="6" id="KW-1185">Reference proteome</keyword>
<dbReference type="HOGENOM" id="CLU_024920_1_2_10"/>
<dbReference type="OrthoDB" id="9774190at2"/>
<accession>I0K3V7</accession>
<organism evidence="5 6">
    <name type="scientific">Fibrella aestuarina BUZ 2</name>
    <dbReference type="NCBI Taxonomy" id="1166018"/>
    <lineage>
        <taxon>Bacteria</taxon>
        <taxon>Pseudomonadati</taxon>
        <taxon>Bacteroidota</taxon>
        <taxon>Cytophagia</taxon>
        <taxon>Cytophagales</taxon>
        <taxon>Spirosomataceae</taxon>
        <taxon>Fibrella</taxon>
    </lineage>
</organism>
<dbReference type="EMBL" id="HE796683">
    <property type="protein sequence ID" value="CCG98810.1"/>
    <property type="molecule type" value="Genomic_DNA"/>
</dbReference>
<reference evidence="5 6" key="1">
    <citation type="journal article" date="2012" name="J. Bacteriol.">
        <title>Genome Sequence of Fibrella aestuarina BUZ 2T, a Filamentous Marine Bacterium.</title>
        <authorList>
            <person name="Filippini M."/>
            <person name="Qi W."/>
            <person name="Blom J."/>
            <person name="Goesmann A."/>
            <person name="Smits T.H."/>
            <person name="Bagheri H.C."/>
        </authorList>
    </citation>
    <scope>NUCLEOTIDE SEQUENCE [LARGE SCALE GENOMIC DNA]</scope>
    <source>
        <strain evidence="6">BUZ 2T</strain>
    </source>
</reference>
<dbReference type="PATRIC" id="fig|1166018.3.peg.2515"/>
<dbReference type="KEGG" id="fae:FAES_0799"/>
<dbReference type="PANTHER" id="PTHR30576:SF21">
    <property type="entry name" value="UDP-GLUCOSE:UNDECAPRENYL-PHOSPHATE GLUCOSE-1-PHOSPHATE TRANSFERASE"/>
    <property type="match status" value="1"/>
</dbReference>
<feature type="region of interest" description="Disordered" evidence="2">
    <location>
        <begin position="1"/>
        <end position="20"/>
    </location>
</feature>
<keyword evidence="3" id="KW-0472">Membrane</keyword>
<evidence type="ECO:0000256" key="1">
    <source>
        <dbReference type="ARBA" id="ARBA00006464"/>
    </source>
</evidence>
<sequence>MLSANPTTYSRHSTRASTPAGPELSYVDVPSSLYTRYGKRLFDLTVAAFVTVFVLSWMIPLIGLAICLTSRGPILFVQVRSGRNGRVFHCLKFRTMYHAPTAAFAQARKGDARITRIGAFLRRTNLDEMPQFWNVLMGDMSIVGPRPHAVQHDDLYWHTIQNYRSRYEVRPGITGLAQVRGARGETRELVNMKHRVQYDLLYVKKQSIGLDAKLCLGTVQAMLKGNVNAW</sequence>
<evidence type="ECO:0000259" key="4">
    <source>
        <dbReference type="Pfam" id="PF02397"/>
    </source>
</evidence>
<dbReference type="GO" id="GO:0009242">
    <property type="term" value="P:colanic acid biosynthetic process"/>
    <property type="evidence" value="ECO:0007669"/>
    <property type="project" value="TreeGrafter"/>
</dbReference>
<keyword evidence="5" id="KW-0808">Transferase</keyword>
<dbReference type="Proteomes" id="UP000011058">
    <property type="component" value="Chromosome"/>
</dbReference>
<dbReference type="InterPro" id="IPR003362">
    <property type="entry name" value="Bact_transf"/>
</dbReference>
<dbReference type="EC" id="2.7.8.6" evidence="5"/>